<dbReference type="RefSeq" id="WP_108905481.1">
    <property type="nucleotide sequence ID" value="NZ_CP029188.1"/>
</dbReference>
<dbReference type="Proteomes" id="UP000244900">
    <property type="component" value="Chromosome"/>
</dbReference>
<proteinExistence type="predicted"/>
<keyword evidence="3" id="KW-1185">Reference proteome</keyword>
<evidence type="ECO:0000313" key="3">
    <source>
        <dbReference type="Proteomes" id="UP000244900"/>
    </source>
</evidence>
<sequence length="143" mass="15395">MSQPSADGSPPYPDHTQRPPGGPAVNLGVQQYGGHSQVGNQAVGPGARAVAGQIGFQALAPEQRERAAELMELIELLLERHRAELPDQRTPRVELRRLREELDEGAPEPGVVRRALERLTAFVQPVAPLATAVGELAQVVQSF</sequence>
<name>A0A2S1SNG3_9ACTN</name>
<dbReference type="KEGG" id="stir:DDW44_03365"/>
<evidence type="ECO:0000256" key="1">
    <source>
        <dbReference type="SAM" id="MobiDB-lite"/>
    </source>
</evidence>
<reference evidence="2 3" key="1">
    <citation type="submission" date="2018-05" db="EMBL/GenBank/DDBJ databases">
        <title>Complete genome sequence of sponge-derived Streptomyces sp. HNM0039.</title>
        <authorList>
            <person name="Huang X."/>
            <person name="Zhou S."/>
        </authorList>
    </citation>
    <scope>NUCLEOTIDE SEQUENCE [LARGE SCALE GENOMIC DNA]</scope>
    <source>
        <strain evidence="2 3">HNM0039</strain>
    </source>
</reference>
<dbReference type="OrthoDB" id="4266598at2"/>
<organism evidence="2 3">
    <name type="scientific">Streptomyces tirandamycinicus</name>
    <dbReference type="NCBI Taxonomy" id="2174846"/>
    <lineage>
        <taxon>Bacteria</taxon>
        <taxon>Bacillati</taxon>
        <taxon>Actinomycetota</taxon>
        <taxon>Actinomycetes</taxon>
        <taxon>Kitasatosporales</taxon>
        <taxon>Streptomycetaceae</taxon>
        <taxon>Streptomyces</taxon>
    </lineage>
</organism>
<dbReference type="Pfam" id="PF19380">
    <property type="entry name" value="DUF5955"/>
    <property type="match status" value="1"/>
</dbReference>
<feature type="region of interest" description="Disordered" evidence="1">
    <location>
        <begin position="1"/>
        <end position="43"/>
    </location>
</feature>
<accession>A0A2S1SNG3</accession>
<dbReference type="EMBL" id="CP029188">
    <property type="protein sequence ID" value="AWI27933.1"/>
    <property type="molecule type" value="Genomic_DNA"/>
</dbReference>
<gene>
    <name evidence="2" type="ORF">DDW44_03365</name>
</gene>
<dbReference type="AlphaFoldDB" id="A0A2S1SNG3"/>
<protein>
    <submittedName>
        <fullName evidence="2">Uncharacterized protein</fullName>
    </submittedName>
</protein>
<dbReference type="InterPro" id="IPR045999">
    <property type="entry name" value="DUF5955"/>
</dbReference>
<evidence type="ECO:0000313" key="2">
    <source>
        <dbReference type="EMBL" id="AWI27933.1"/>
    </source>
</evidence>